<keyword evidence="13" id="KW-0028">Amino-acid biosynthesis</keyword>
<dbReference type="GO" id="GO:0004072">
    <property type="term" value="F:aspartate kinase activity"/>
    <property type="evidence" value="ECO:0007669"/>
    <property type="project" value="InterPro"/>
</dbReference>
<gene>
    <name evidence="15" type="ORF">SAMN05216289_11738</name>
</gene>
<evidence type="ECO:0000256" key="1">
    <source>
        <dbReference type="ARBA" id="ARBA00001933"/>
    </source>
</evidence>
<dbReference type="PROSITE" id="PS51671">
    <property type="entry name" value="ACT"/>
    <property type="match status" value="1"/>
</dbReference>
<dbReference type="EMBL" id="FOVF01000017">
    <property type="protein sequence ID" value="SFN36890.1"/>
    <property type="molecule type" value="Genomic_DNA"/>
</dbReference>
<dbReference type="GO" id="GO:0009089">
    <property type="term" value="P:lysine biosynthetic process via diaminopimelate"/>
    <property type="evidence" value="ECO:0007669"/>
    <property type="project" value="UniProtKB-UniRule"/>
</dbReference>
<dbReference type="InterPro" id="IPR011246">
    <property type="entry name" value="DAP_dec_asp_kin"/>
</dbReference>
<keyword evidence="5 15" id="KW-0418">Kinase</keyword>
<reference evidence="15 16" key="1">
    <citation type="submission" date="2016-10" db="EMBL/GenBank/DDBJ databases">
        <authorList>
            <person name="de Groot N.N."/>
        </authorList>
    </citation>
    <scope>NUCLEOTIDE SEQUENCE [LARGE SCALE GENOMIC DNA]</scope>
    <source>
        <strain evidence="15 16">CGMCC 1.7659</strain>
    </source>
</reference>
<evidence type="ECO:0000256" key="9">
    <source>
        <dbReference type="ARBA" id="ARBA00023239"/>
    </source>
</evidence>
<dbReference type="NCBIfam" id="TIGR01048">
    <property type="entry name" value="lysA"/>
    <property type="match status" value="1"/>
</dbReference>
<dbReference type="EC" id="4.1.1.20" evidence="10"/>
<dbReference type="UniPathway" id="UPA00034">
    <property type="reaction ID" value="UER00015"/>
</dbReference>
<evidence type="ECO:0000256" key="2">
    <source>
        <dbReference type="ARBA" id="ARBA00004766"/>
    </source>
</evidence>
<evidence type="ECO:0000256" key="12">
    <source>
        <dbReference type="RuleBase" id="RU003737"/>
    </source>
</evidence>
<dbReference type="SUPFAM" id="SSF50621">
    <property type="entry name" value="Alanine racemase C-terminal domain-like"/>
    <property type="match status" value="1"/>
</dbReference>
<comment type="cofactor">
    <cofactor evidence="1 11">
        <name>pyridoxal 5'-phosphate</name>
        <dbReference type="ChEBI" id="CHEBI:597326"/>
    </cofactor>
</comment>
<dbReference type="UniPathway" id="UPA00051">
    <property type="reaction ID" value="UER00462"/>
</dbReference>
<dbReference type="NCBIfam" id="TIGR00657">
    <property type="entry name" value="asp_kinases"/>
    <property type="match status" value="1"/>
</dbReference>
<dbReference type="RefSeq" id="WP_425429620.1">
    <property type="nucleotide sequence ID" value="NZ_FOVF01000017.1"/>
</dbReference>
<dbReference type="GO" id="GO:0005524">
    <property type="term" value="F:ATP binding"/>
    <property type="evidence" value="ECO:0007669"/>
    <property type="project" value="UniProtKB-KW"/>
</dbReference>
<dbReference type="SUPFAM" id="SSF55021">
    <property type="entry name" value="ACT-like"/>
    <property type="match status" value="2"/>
</dbReference>
<keyword evidence="9" id="KW-0456">Lyase</keyword>
<feature type="domain" description="ACT" evidence="14">
    <location>
        <begin position="332"/>
        <end position="402"/>
    </location>
</feature>
<dbReference type="Proteomes" id="UP000198575">
    <property type="component" value="Unassembled WGS sequence"/>
</dbReference>
<dbReference type="InterPro" id="IPR000183">
    <property type="entry name" value="Orn/DAP/Arg_de-COase"/>
</dbReference>
<dbReference type="GO" id="GO:0009088">
    <property type="term" value="P:threonine biosynthetic process"/>
    <property type="evidence" value="ECO:0007669"/>
    <property type="project" value="UniProtKB-UniPathway"/>
</dbReference>
<dbReference type="Gene3D" id="3.30.70.260">
    <property type="match status" value="2"/>
</dbReference>
<dbReference type="InterPro" id="IPR002912">
    <property type="entry name" value="ACT_dom"/>
</dbReference>
<dbReference type="AlphaFoldDB" id="A0A1I4YGZ7"/>
<evidence type="ECO:0000313" key="15">
    <source>
        <dbReference type="EMBL" id="SFN36890.1"/>
    </source>
</evidence>
<dbReference type="InterPro" id="IPR001048">
    <property type="entry name" value="Asp/Glu/Uridylate_kinase"/>
</dbReference>
<dbReference type="InterPro" id="IPR018042">
    <property type="entry name" value="Aspartate_kinase_CS"/>
</dbReference>
<evidence type="ECO:0000256" key="3">
    <source>
        <dbReference type="ARBA" id="ARBA00022679"/>
    </source>
</evidence>
<dbReference type="PRINTS" id="PR01181">
    <property type="entry name" value="DAPDCRBXLASE"/>
</dbReference>
<evidence type="ECO:0000256" key="10">
    <source>
        <dbReference type="NCBIfam" id="TIGR01048"/>
    </source>
</evidence>
<comment type="pathway">
    <text evidence="13">Amino-acid biosynthesis; L-methionine biosynthesis via de novo pathway; L-homoserine from L-aspartate: step 1/3.</text>
</comment>
<dbReference type="InterPro" id="IPR045865">
    <property type="entry name" value="ACT-like_dom_sf"/>
</dbReference>
<dbReference type="STRING" id="578942.SAMN05216289_11738"/>
<dbReference type="Gene3D" id="3.40.1160.10">
    <property type="entry name" value="Acetylglutamate kinase-like"/>
    <property type="match status" value="1"/>
</dbReference>
<keyword evidence="7" id="KW-0067">ATP-binding</keyword>
<proteinExistence type="inferred from homology"/>
<comment type="pathway">
    <text evidence="13">Amino-acid biosynthesis; L-threonine biosynthesis; L-threonine from L-aspartate: step 1/5.</text>
</comment>
<dbReference type="PANTHER" id="PTHR43727">
    <property type="entry name" value="DIAMINOPIMELATE DECARBOXYLASE"/>
    <property type="match status" value="1"/>
</dbReference>
<keyword evidence="16" id="KW-1185">Reference proteome</keyword>
<dbReference type="InterPro" id="IPR002986">
    <property type="entry name" value="DAP_deCOOHase_LysA"/>
</dbReference>
<feature type="modified residue" description="N6-(pyridoxal phosphate)lysine" evidence="11">
    <location>
        <position position="544"/>
    </location>
</feature>
<evidence type="ECO:0000256" key="8">
    <source>
        <dbReference type="ARBA" id="ARBA00022898"/>
    </source>
</evidence>
<dbReference type="SUPFAM" id="SSF51419">
    <property type="entry name" value="PLP-binding barrel"/>
    <property type="match status" value="1"/>
</dbReference>
<dbReference type="Pfam" id="PF02784">
    <property type="entry name" value="Orn_Arg_deC_N"/>
    <property type="match status" value="1"/>
</dbReference>
<dbReference type="InterPro" id="IPR022644">
    <property type="entry name" value="De-COase2_N"/>
</dbReference>
<dbReference type="PIRSF" id="PIRSF036459">
    <property type="entry name" value="DAP_dec_asp_kin"/>
    <property type="match status" value="1"/>
</dbReference>
<evidence type="ECO:0000256" key="13">
    <source>
        <dbReference type="RuleBase" id="RU004249"/>
    </source>
</evidence>
<dbReference type="InterPro" id="IPR022653">
    <property type="entry name" value="De-COase2_pyr-phos_BS"/>
</dbReference>
<evidence type="ECO:0000259" key="14">
    <source>
        <dbReference type="PROSITE" id="PS51671"/>
    </source>
</evidence>
<dbReference type="InterPro" id="IPR009006">
    <property type="entry name" value="Ala_racemase/Decarboxylase_C"/>
</dbReference>
<evidence type="ECO:0000256" key="4">
    <source>
        <dbReference type="ARBA" id="ARBA00022741"/>
    </source>
</evidence>
<dbReference type="PROSITE" id="PS00878">
    <property type="entry name" value="ODR_DC_2_1"/>
    <property type="match status" value="1"/>
</dbReference>
<dbReference type="InterPro" id="IPR029066">
    <property type="entry name" value="PLP-binding_barrel"/>
</dbReference>
<dbReference type="SUPFAM" id="SSF53633">
    <property type="entry name" value="Carbamate kinase-like"/>
    <property type="match status" value="1"/>
</dbReference>
<dbReference type="InterPro" id="IPR022643">
    <property type="entry name" value="De-COase2_C"/>
</dbReference>
<accession>A0A1I4YGZ7</accession>
<comment type="pathway">
    <text evidence="2 13">Amino-acid biosynthesis; L-lysine biosynthesis via DAP pathway; (S)-tetrahydrodipicolinate from L-aspartate: step 1/4.</text>
</comment>
<dbReference type="PROSITE" id="PS00324">
    <property type="entry name" value="ASPARTOKINASE"/>
    <property type="match status" value="1"/>
</dbReference>
<dbReference type="NCBIfam" id="NF006515">
    <property type="entry name" value="PRK08961.1"/>
    <property type="match status" value="1"/>
</dbReference>
<evidence type="ECO:0000256" key="5">
    <source>
        <dbReference type="ARBA" id="ARBA00022777"/>
    </source>
</evidence>
<sequence length="869" mass="94377">MNSIPATLPEDAPWVVLKFGGTSVSTRPRWDNIASIAASHREAGRRVLIVVSALSGITDMLKGIGEGHADGQRCQELREAIIARHHTLFGELGLPKRNAIDAWLARLDQLLADPRRPSGALPWQAELLALGELSSSTLGALYLNSLGLTTHWLDSRDFFRAEALPNQGDWARWLSASVQVRHDPAITAKLAARGDVFIAQGFIARSGDGATAVLGRGGSDTSAAYFGALLKAEVVEIWTDVPGMFSANPRQVPDARLLSRLDYAEAQEIATTGAKVLHPRCIHPVRDSRVPIRIKDTNRPDLPGTEIVWNTQAGAPSVKAISSRKGITLVSMESISMWQQVGFLADVFEAFKRHGLSVDLIGSAETNVTVSLDPSDNLLNSDVLARLCADLEAFCRVKVIAPCAAITLVGRGMRAMLHRLSAVLAEFGALDVHLISQSSNNLNLTFVIDEGLVDSLIPRLHALLIRAEVMRVDDASVFGPSWSELAHGAAAMRPAAWWRRERKALLELGTGATPCYVYSLDQIREQARGLAALGMVDRWHYALKANPHAQILRTLHAEGFAFECVSWDEVEAVRSTLPTLAAERILFTPNFAPREEYRAALAAGVRVTLDALHPIAEWGADFAGREIFLRVDLGAGRGHHDKVKTGGAQSKFGVSLDEIEAFRAHARRHGTRIVGLHAHLGSGILDAQHWRTVYAQLASLAEPFNRIEVLDLGGGLGVPSRPEDLPLDLDALGAALAEVKQAYPQFQLWMEPGRYLVAEAGVLLARVTQTKRKGDIHYVGIDAGMNSLIRPALYEAWHEIVNLSRLDEAAEDLVQVVGPICETGDVLGNNRRLPGCREGDVILIAEAGAYGAVMASHYNLRKPAAEVCL</sequence>
<dbReference type="Gene3D" id="2.40.37.10">
    <property type="entry name" value="Lyase, Ornithine Decarboxylase, Chain A, domain 1"/>
    <property type="match status" value="1"/>
</dbReference>
<dbReference type="InterPro" id="IPR036393">
    <property type="entry name" value="AceGlu_kinase-like_sf"/>
</dbReference>
<comment type="similarity">
    <text evidence="12">Belongs to the Orn/Lys/Arg decarboxylase class-II family.</text>
</comment>
<name>A0A1I4YGZ7_9GAMM</name>
<dbReference type="GO" id="GO:0008836">
    <property type="term" value="F:diaminopimelate decarboxylase activity"/>
    <property type="evidence" value="ECO:0007669"/>
    <property type="project" value="UniProtKB-UniRule"/>
</dbReference>
<evidence type="ECO:0000256" key="6">
    <source>
        <dbReference type="ARBA" id="ARBA00022793"/>
    </source>
</evidence>
<keyword evidence="6" id="KW-0210">Decarboxylase</keyword>
<organism evidence="15 16">
    <name type="scientific">Dokdonella immobilis</name>
    <dbReference type="NCBI Taxonomy" id="578942"/>
    <lineage>
        <taxon>Bacteria</taxon>
        <taxon>Pseudomonadati</taxon>
        <taxon>Pseudomonadota</taxon>
        <taxon>Gammaproteobacteria</taxon>
        <taxon>Lysobacterales</taxon>
        <taxon>Rhodanobacteraceae</taxon>
        <taxon>Dokdonella</taxon>
    </lineage>
</organism>
<dbReference type="PANTHER" id="PTHR43727:SF2">
    <property type="entry name" value="GROUP IV DECARBOXYLASE"/>
    <property type="match status" value="1"/>
</dbReference>
<keyword evidence="4" id="KW-0547">Nucleotide-binding</keyword>
<feature type="active site" description="Proton donor" evidence="11">
    <location>
        <position position="821"/>
    </location>
</feature>
<evidence type="ECO:0000256" key="7">
    <source>
        <dbReference type="ARBA" id="ARBA00022840"/>
    </source>
</evidence>
<dbReference type="PRINTS" id="PR01179">
    <property type="entry name" value="ODADCRBXLASE"/>
</dbReference>
<protein>
    <recommendedName>
        <fullName evidence="10">Diaminopimelate decarboxylase</fullName>
        <ecNumber evidence="10">4.1.1.20</ecNumber>
    </recommendedName>
</protein>
<evidence type="ECO:0000313" key="16">
    <source>
        <dbReference type="Proteomes" id="UP000198575"/>
    </source>
</evidence>
<dbReference type="Gene3D" id="3.20.20.10">
    <property type="entry name" value="Alanine racemase"/>
    <property type="match status" value="1"/>
</dbReference>
<keyword evidence="3" id="KW-0808">Transferase</keyword>
<keyword evidence="8 11" id="KW-0663">Pyridoxal phosphate</keyword>
<dbReference type="Pfam" id="PF00696">
    <property type="entry name" value="AA_kinase"/>
    <property type="match status" value="1"/>
</dbReference>
<dbReference type="UniPathway" id="UPA00050">
    <property type="reaction ID" value="UER00461"/>
</dbReference>
<evidence type="ECO:0000256" key="11">
    <source>
        <dbReference type="PIRSR" id="PIRSR600183-50"/>
    </source>
</evidence>
<dbReference type="InterPro" id="IPR001341">
    <property type="entry name" value="Asp_kinase"/>
</dbReference>
<dbReference type="Pfam" id="PF00278">
    <property type="entry name" value="Orn_DAP_Arg_deC"/>
    <property type="match status" value="1"/>
</dbReference>